<organism evidence="2 3">
    <name type="scientific">Dipteronia dyeriana</name>
    <dbReference type="NCBI Taxonomy" id="168575"/>
    <lineage>
        <taxon>Eukaryota</taxon>
        <taxon>Viridiplantae</taxon>
        <taxon>Streptophyta</taxon>
        <taxon>Embryophyta</taxon>
        <taxon>Tracheophyta</taxon>
        <taxon>Spermatophyta</taxon>
        <taxon>Magnoliopsida</taxon>
        <taxon>eudicotyledons</taxon>
        <taxon>Gunneridae</taxon>
        <taxon>Pentapetalae</taxon>
        <taxon>rosids</taxon>
        <taxon>malvids</taxon>
        <taxon>Sapindales</taxon>
        <taxon>Sapindaceae</taxon>
        <taxon>Hippocastanoideae</taxon>
        <taxon>Acereae</taxon>
        <taxon>Dipteronia</taxon>
    </lineage>
</organism>
<keyword evidence="3" id="KW-1185">Reference proteome</keyword>
<evidence type="ECO:0000313" key="3">
    <source>
        <dbReference type="Proteomes" id="UP001280121"/>
    </source>
</evidence>
<dbReference type="Pfam" id="PF10551">
    <property type="entry name" value="MULE"/>
    <property type="match status" value="1"/>
</dbReference>
<dbReference type="PANTHER" id="PTHR47718:SF2">
    <property type="entry name" value="PROTEIN FAR1-RELATED SEQUENCE 5-LIKE"/>
    <property type="match status" value="1"/>
</dbReference>
<evidence type="ECO:0000313" key="2">
    <source>
        <dbReference type="EMBL" id="KAK2645757.1"/>
    </source>
</evidence>
<proteinExistence type="predicted"/>
<evidence type="ECO:0000259" key="1">
    <source>
        <dbReference type="Pfam" id="PF10551"/>
    </source>
</evidence>
<reference evidence="2" key="1">
    <citation type="journal article" date="2023" name="Plant J.">
        <title>Genome sequences and population genomics provide insights into the demographic history, inbreeding, and mutation load of two 'living fossil' tree species of Dipteronia.</title>
        <authorList>
            <person name="Feng Y."/>
            <person name="Comes H.P."/>
            <person name="Chen J."/>
            <person name="Zhu S."/>
            <person name="Lu R."/>
            <person name="Zhang X."/>
            <person name="Li P."/>
            <person name="Qiu J."/>
            <person name="Olsen K.M."/>
            <person name="Qiu Y."/>
        </authorList>
    </citation>
    <scope>NUCLEOTIDE SEQUENCE</scope>
    <source>
        <strain evidence="2">KIB01</strain>
    </source>
</reference>
<sequence length="211" mass="24983">MLPSQRKISSSKAIELELAEESGISIKNSYELMGRQPGGRESLDVVGFDTTYRTNKENRPLAGFVGFNHHREIIIFGVVLIYDETTDSFIWLFETFLEAISKYAPKIIFTDQDIVMAKDISSMMPNTYHRLYTWYIMQNALKKVNQMFRGPDGVNKVLSKFIYCYDKEDEFLAAWDKMLIKYNLHENDWFKRTFEVKKKWTYKYVKWIWSA</sequence>
<gene>
    <name evidence="2" type="ORF">Ddye_020952</name>
</gene>
<dbReference type="EMBL" id="JANJYI010000006">
    <property type="protein sequence ID" value="KAK2645757.1"/>
    <property type="molecule type" value="Genomic_DNA"/>
</dbReference>
<dbReference type="InterPro" id="IPR018289">
    <property type="entry name" value="MULE_transposase_dom"/>
</dbReference>
<accession>A0AAD9U0V6</accession>
<dbReference type="PANTHER" id="PTHR47718">
    <property type="entry name" value="OS01G0519700 PROTEIN"/>
    <property type="match status" value="1"/>
</dbReference>
<name>A0AAD9U0V6_9ROSI</name>
<dbReference type="Proteomes" id="UP001280121">
    <property type="component" value="Unassembled WGS sequence"/>
</dbReference>
<protein>
    <recommendedName>
        <fullName evidence="1">MULE transposase domain-containing protein</fullName>
    </recommendedName>
</protein>
<dbReference type="AlphaFoldDB" id="A0AAD9U0V6"/>
<feature type="domain" description="MULE transposase" evidence="1">
    <location>
        <begin position="45"/>
        <end position="139"/>
    </location>
</feature>
<comment type="caution">
    <text evidence="2">The sequence shown here is derived from an EMBL/GenBank/DDBJ whole genome shotgun (WGS) entry which is preliminary data.</text>
</comment>